<reference evidence="2 3" key="1">
    <citation type="submission" date="2019-01" db="EMBL/GenBank/DDBJ databases">
        <title>A draft genome assembly of the solar-powered sea slug Elysia chlorotica.</title>
        <authorList>
            <person name="Cai H."/>
            <person name="Li Q."/>
            <person name="Fang X."/>
            <person name="Li J."/>
            <person name="Curtis N.E."/>
            <person name="Altenburger A."/>
            <person name="Shibata T."/>
            <person name="Feng M."/>
            <person name="Maeda T."/>
            <person name="Schwartz J.A."/>
            <person name="Shigenobu S."/>
            <person name="Lundholm N."/>
            <person name="Nishiyama T."/>
            <person name="Yang H."/>
            <person name="Hasebe M."/>
            <person name="Li S."/>
            <person name="Pierce S.K."/>
            <person name="Wang J."/>
        </authorList>
    </citation>
    <scope>NUCLEOTIDE SEQUENCE [LARGE SCALE GENOMIC DNA]</scope>
    <source>
        <strain evidence="2">EC2010</strain>
        <tissue evidence="2">Whole organism of an adult</tissue>
    </source>
</reference>
<evidence type="ECO:0000259" key="1">
    <source>
        <dbReference type="Pfam" id="PF14643"/>
    </source>
</evidence>
<dbReference type="Pfam" id="PF14643">
    <property type="entry name" value="DUF4455"/>
    <property type="match status" value="1"/>
</dbReference>
<accession>A0A3S1BFL4</accession>
<protein>
    <recommendedName>
        <fullName evidence="1">DUF4455 domain-containing protein</fullName>
    </recommendedName>
</protein>
<sequence>MATVDSSKNVRIVPSGQVYRQMFDAQLQLNRSLSRYDTESRLQRLKSRELSHSQSLPLIRLDKEDTQHGILTSRQKTWIGGFPNDPYVENPVLYKQYSEYMTQKLQDTETSQAGREVRGLPDVVVSKKQGSDIVDRIAQSRRERHESAVEDMHQELSVISAEIEPLIEELSDKLLDKLGEDDKNIAMILRRIEDDEMLLTYDLKGILALWDEVQAHSPKRQAWILDMDRQLCQLEASRMDKIRDVFTRYGEKMHNISHLMKPDLQRALDKDSQ</sequence>
<feature type="non-terminal residue" evidence="2">
    <location>
        <position position="273"/>
    </location>
</feature>
<feature type="domain" description="DUF4455" evidence="1">
    <location>
        <begin position="139"/>
        <end position="271"/>
    </location>
</feature>
<evidence type="ECO:0000313" key="2">
    <source>
        <dbReference type="EMBL" id="RUS87181.1"/>
    </source>
</evidence>
<dbReference type="Proteomes" id="UP000271974">
    <property type="component" value="Unassembled WGS sequence"/>
</dbReference>
<evidence type="ECO:0000313" key="3">
    <source>
        <dbReference type="Proteomes" id="UP000271974"/>
    </source>
</evidence>
<dbReference type="AlphaFoldDB" id="A0A3S1BFL4"/>
<comment type="caution">
    <text evidence="2">The sequence shown here is derived from an EMBL/GenBank/DDBJ whole genome shotgun (WGS) entry which is preliminary data.</text>
</comment>
<dbReference type="PANTHER" id="PTHR21444:SF14">
    <property type="entry name" value="COILED-COIL DOMAIN-CONTAINING PROTEIN 180"/>
    <property type="match status" value="1"/>
</dbReference>
<dbReference type="PANTHER" id="PTHR21444">
    <property type="entry name" value="COILED-COIL DOMAIN-CONTAINING PROTEIN 180"/>
    <property type="match status" value="1"/>
</dbReference>
<gene>
    <name evidence="2" type="ORF">EGW08_005021</name>
</gene>
<keyword evidence="3" id="KW-1185">Reference proteome</keyword>
<dbReference type="InterPro" id="IPR028089">
    <property type="entry name" value="DUF4455"/>
</dbReference>
<organism evidence="2 3">
    <name type="scientific">Elysia chlorotica</name>
    <name type="common">Eastern emerald elysia</name>
    <name type="synonym">Sea slug</name>
    <dbReference type="NCBI Taxonomy" id="188477"/>
    <lineage>
        <taxon>Eukaryota</taxon>
        <taxon>Metazoa</taxon>
        <taxon>Spiralia</taxon>
        <taxon>Lophotrochozoa</taxon>
        <taxon>Mollusca</taxon>
        <taxon>Gastropoda</taxon>
        <taxon>Heterobranchia</taxon>
        <taxon>Euthyneura</taxon>
        <taxon>Panpulmonata</taxon>
        <taxon>Sacoglossa</taxon>
        <taxon>Placobranchoidea</taxon>
        <taxon>Plakobranchidae</taxon>
        <taxon>Elysia</taxon>
    </lineage>
</organism>
<dbReference type="STRING" id="188477.A0A3S1BFL4"/>
<proteinExistence type="predicted"/>
<name>A0A3S1BFL4_ELYCH</name>
<dbReference type="OrthoDB" id="431588at2759"/>
<dbReference type="EMBL" id="RQTK01000117">
    <property type="protein sequence ID" value="RUS87181.1"/>
    <property type="molecule type" value="Genomic_DNA"/>
</dbReference>